<dbReference type="PANTHER" id="PTHR47431">
    <property type="entry name" value="ZN(II)2CYS6 TRANSCRIPTION FACTOR (EUROFUNG)-RELATED"/>
    <property type="match status" value="1"/>
</dbReference>
<protein>
    <submittedName>
        <fullName evidence="1">Uncharacterized protein</fullName>
    </submittedName>
</protein>
<keyword evidence="2" id="KW-1185">Reference proteome</keyword>
<evidence type="ECO:0000313" key="1">
    <source>
        <dbReference type="EMBL" id="KAF7551444.1"/>
    </source>
</evidence>
<dbReference type="OrthoDB" id="10067394at2759"/>
<sequence>MPTSPAKKRITRILEYDNRAFEDVEVSFSSFTYLIDAVRIMGTVLAAGDFAGGSPSSLVKNAETNMMSWDLHLPRTKQDPVRADGKVDEILFRAHMVIKTPRSVLHYSTMELLCSKYAPPLPAEVLPLEDKQHDRHTHKATHAAKTFVDLLTFPSSPICHSPFIMCMGSMAMATQMSGCEYLLRGSEYAHARDRVRMFLGILMAFKRIWPQASKWSSEMTLMAKAVFENRDAHGNLIMDSIATMPQVGDRDFTGSLDSDVEITPLNDPLDAILDGVTFGNN</sequence>
<dbReference type="EMBL" id="JAANBB010000078">
    <property type="protein sequence ID" value="KAF7551444.1"/>
    <property type="molecule type" value="Genomic_DNA"/>
</dbReference>
<dbReference type="PANTHER" id="PTHR47431:SF4">
    <property type="entry name" value="ZN(II)2CYS6 TRANSCRIPTION FACTOR (EUROFUNG)"/>
    <property type="match status" value="1"/>
</dbReference>
<reference evidence="1" key="1">
    <citation type="submission" date="2020-03" db="EMBL/GenBank/DDBJ databases">
        <title>Draft Genome Sequence of Cylindrodendrum hubeiense.</title>
        <authorList>
            <person name="Buettner E."/>
            <person name="Kellner H."/>
        </authorList>
    </citation>
    <scope>NUCLEOTIDE SEQUENCE</scope>
    <source>
        <strain evidence="1">IHI 201604</strain>
    </source>
</reference>
<organism evidence="1 2">
    <name type="scientific">Cylindrodendrum hubeiense</name>
    <dbReference type="NCBI Taxonomy" id="595255"/>
    <lineage>
        <taxon>Eukaryota</taxon>
        <taxon>Fungi</taxon>
        <taxon>Dikarya</taxon>
        <taxon>Ascomycota</taxon>
        <taxon>Pezizomycotina</taxon>
        <taxon>Sordariomycetes</taxon>
        <taxon>Hypocreomycetidae</taxon>
        <taxon>Hypocreales</taxon>
        <taxon>Nectriaceae</taxon>
        <taxon>Cylindrodendrum</taxon>
    </lineage>
</organism>
<evidence type="ECO:0000313" key="2">
    <source>
        <dbReference type="Proteomes" id="UP000722485"/>
    </source>
</evidence>
<gene>
    <name evidence="1" type="ORF">G7Z17_g5028</name>
</gene>
<proteinExistence type="predicted"/>
<dbReference type="AlphaFoldDB" id="A0A9P5LGL2"/>
<dbReference type="Proteomes" id="UP000722485">
    <property type="component" value="Unassembled WGS sequence"/>
</dbReference>
<accession>A0A9P5LGL2</accession>
<comment type="caution">
    <text evidence="1">The sequence shown here is derived from an EMBL/GenBank/DDBJ whole genome shotgun (WGS) entry which is preliminary data.</text>
</comment>
<name>A0A9P5LGL2_9HYPO</name>